<evidence type="ECO:0000313" key="11">
    <source>
        <dbReference type="EMBL" id="KKN01363.1"/>
    </source>
</evidence>
<comment type="similarity">
    <text evidence="2">In the N-terminal section; belongs to the transposase 2 family.</text>
</comment>
<dbReference type="GO" id="GO:0046872">
    <property type="term" value="F:metal ion binding"/>
    <property type="evidence" value="ECO:0007669"/>
    <property type="project" value="UniProtKB-KW"/>
</dbReference>
<dbReference type="GO" id="GO:0032196">
    <property type="term" value="P:transposition"/>
    <property type="evidence" value="ECO:0007669"/>
    <property type="project" value="UniProtKB-KW"/>
</dbReference>
<comment type="similarity">
    <text evidence="1">In the C-terminal section; belongs to the transposase 35 family.</text>
</comment>
<reference evidence="11" key="1">
    <citation type="journal article" date="2015" name="Nature">
        <title>Complex archaea that bridge the gap between prokaryotes and eukaryotes.</title>
        <authorList>
            <person name="Spang A."/>
            <person name="Saw J.H."/>
            <person name="Jorgensen S.L."/>
            <person name="Zaremba-Niedzwiedzka K."/>
            <person name="Martijn J."/>
            <person name="Lind A.E."/>
            <person name="van Eijk R."/>
            <person name="Schleper C."/>
            <person name="Guy L."/>
            <person name="Ettema T.J."/>
        </authorList>
    </citation>
    <scope>NUCLEOTIDE SEQUENCE</scope>
</reference>
<evidence type="ECO:0000256" key="2">
    <source>
        <dbReference type="ARBA" id="ARBA00011044"/>
    </source>
</evidence>
<evidence type="ECO:0000256" key="4">
    <source>
        <dbReference type="ARBA" id="ARBA00022723"/>
    </source>
</evidence>
<dbReference type="EMBL" id="LAZR01005271">
    <property type="protein sequence ID" value="KKN01363.1"/>
    <property type="molecule type" value="Genomic_DNA"/>
</dbReference>
<feature type="domain" description="Probable transposase IS891/IS1136/IS1341" evidence="8">
    <location>
        <begin position="164"/>
        <end position="277"/>
    </location>
</feature>
<dbReference type="GO" id="GO:0003677">
    <property type="term" value="F:DNA binding"/>
    <property type="evidence" value="ECO:0007669"/>
    <property type="project" value="UniProtKB-KW"/>
</dbReference>
<sequence length="372" mass="43187">MRKIFRCRIFPTHKQVTTLEQTLDGCHWLYNHLLEQRKEAWDAEKKSLSRYDQSNSLKDLKQEHPFLSDVYSQVLQNISMRIDLAFRAFFRRIKSGDKPGYPRFRGKFRYDSFTYPQTGFKLLKNVIQLSKIGGVKIKLHRPIEGTIKTCTVKRTPTGKWFISFACDVDHKPAEKPIEPTIGIDMGLESFTTFSNDEQIQNPRFFRQEEKALARVQRKLAKQEKASKARARARKVVARVHERIGWKRHNFTHQESRKLVNRFNTIVVEDLSINDMKKDNFRCINKSIGDAAWRMFLECLRYKAEWAGSRCIQVNPAFTSQNCSRCGDRHKLKLSDRMYHCPCCGLSLNRDINAALNILGLGLQSVGPAIEAA</sequence>
<evidence type="ECO:0000256" key="3">
    <source>
        <dbReference type="ARBA" id="ARBA00022578"/>
    </source>
</evidence>
<dbReference type="PANTHER" id="PTHR30405:SF25">
    <property type="entry name" value="RNA-GUIDED DNA ENDONUCLEASE INSQ-RELATED"/>
    <property type="match status" value="1"/>
</dbReference>
<accession>A0A0F9Q7N3</accession>
<keyword evidence="6" id="KW-0238">DNA-binding</keyword>
<evidence type="ECO:0000256" key="7">
    <source>
        <dbReference type="ARBA" id="ARBA00023172"/>
    </source>
</evidence>
<dbReference type="Pfam" id="PF07282">
    <property type="entry name" value="Cas12f1-like_TNB"/>
    <property type="match status" value="1"/>
</dbReference>
<keyword evidence="3" id="KW-0815">Transposition</keyword>
<feature type="domain" description="Transposase putative helix-turn-helix" evidence="10">
    <location>
        <begin position="1"/>
        <end position="46"/>
    </location>
</feature>
<dbReference type="PANTHER" id="PTHR30405">
    <property type="entry name" value="TRANSPOSASE"/>
    <property type="match status" value="1"/>
</dbReference>
<protein>
    <recommendedName>
        <fullName evidence="12">Transposase</fullName>
    </recommendedName>
</protein>
<feature type="domain" description="Cas12f1-like TNB" evidence="9">
    <location>
        <begin position="292"/>
        <end position="357"/>
    </location>
</feature>
<keyword evidence="7" id="KW-0233">DNA recombination</keyword>
<dbReference type="Pfam" id="PF12323">
    <property type="entry name" value="HTH_OrfB_IS605"/>
    <property type="match status" value="1"/>
</dbReference>
<evidence type="ECO:0000259" key="9">
    <source>
        <dbReference type="Pfam" id="PF07282"/>
    </source>
</evidence>
<evidence type="ECO:0000256" key="6">
    <source>
        <dbReference type="ARBA" id="ARBA00023125"/>
    </source>
</evidence>
<comment type="caution">
    <text evidence="11">The sequence shown here is derived from an EMBL/GenBank/DDBJ whole genome shotgun (WGS) entry which is preliminary data.</text>
</comment>
<dbReference type="InterPro" id="IPR010095">
    <property type="entry name" value="Cas12f1-like_TNB"/>
</dbReference>
<dbReference type="InterPro" id="IPR001959">
    <property type="entry name" value="Transposase"/>
</dbReference>
<name>A0A0F9Q7N3_9ZZZZ</name>
<keyword evidence="4" id="KW-0479">Metal-binding</keyword>
<organism evidence="11">
    <name type="scientific">marine sediment metagenome</name>
    <dbReference type="NCBI Taxonomy" id="412755"/>
    <lineage>
        <taxon>unclassified sequences</taxon>
        <taxon>metagenomes</taxon>
        <taxon>ecological metagenomes</taxon>
    </lineage>
</organism>
<dbReference type="NCBIfam" id="NF040570">
    <property type="entry name" value="guided_TnpB"/>
    <property type="match status" value="1"/>
</dbReference>
<evidence type="ECO:0000259" key="10">
    <source>
        <dbReference type="Pfam" id="PF12323"/>
    </source>
</evidence>
<dbReference type="InterPro" id="IPR051399">
    <property type="entry name" value="RNA-guided_DNA_endo/Transpos"/>
</dbReference>
<dbReference type="AlphaFoldDB" id="A0A0F9Q7N3"/>
<gene>
    <name evidence="11" type="ORF">LCGC14_1128600</name>
</gene>
<dbReference type="Pfam" id="PF01385">
    <property type="entry name" value="OrfB_IS605"/>
    <property type="match status" value="1"/>
</dbReference>
<dbReference type="GO" id="GO:0006310">
    <property type="term" value="P:DNA recombination"/>
    <property type="evidence" value="ECO:0007669"/>
    <property type="project" value="UniProtKB-KW"/>
</dbReference>
<dbReference type="InterPro" id="IPR021027">
    <property type="entry name" value="Transposase_put_HTH"/>
</dbReference>
<evidence type="ECO:0000256" key="5">
    <source>
        <dbReference type="ARBA" id="ARBA00022833"/>
    </source>
</evidence>
<evidence type="ECO:0000256" key="1">
    <source>
        <dbReference type="ARBA" id="ARBA00008761"/>
    </source>
</evidence>
<proteinExistence type="inferred from homology"/>
<dbReference type="NCBIfam" id="TIGR01766">
    <property type="entry name" value="IS200/IS605 family accessory protein TnpB-like domain"/>
    <property type="match status" value="1"/>
</dbReference>
<keyword evidence="5" id="KW-0862">Zinc</keyword>
<evidence type="ECO:0008006" key="12">
    <source>
        <dbReference type="Google" id="ProtNLM"/>
    </source>
</evidence>
<evidence type="ECO:0000259" key="8">
    <source>
        <dbReference type="Pfam" id="PF01385"/>
    </source>
</evidence>